<organism evidence="3 4">
    <name type="scientific">Leishmania tarentolae</name>
    <name type="common">Sauroleishmania tarentolae</name>
    <dbReference type="NCBI Taxonomy" id="5689"/>
    <lineage>
        <taxon>Eukaryota</taxon>
        <taxon>Discoba</taxon>
        <taxon>Euglenozoa</taxon>
        <taxon>Kinetoplastea</taxon>
        <taxon>Metakinetoplastina</taxon>
        <taxon>Trypanosomatida</taxon>
        <taxon>Trypanosomatidae</taxon>
        <taxon>Leishmaniinae</taxon>
        <taxon>Leishmania</taxon>
        <taxon>lizard Leishmania</taxon>
    </lineage>
</organism>
<accession>A0A640KGN9</accession>
<reference evidence="3" key="1">
    <citation type="submission" date="2019-11" db="EMBL/GenBank/DDBJ databases">
        <title>Leishmania tarentolae CDS.</title>
        <authorList>
            <person name="Goto Y."/>
            <person name="Yamagishi J."/>
        </authorList>
    </citation>
    <scope>NUCLEOTIDE SEQUENCE [LARGE SCALE GENOMIC DNA]</scope>
    <source>
        <strain evidence="3">Parrot Tar II</strain>
    </source>
</reference>
<evidence type="ECO:0000259" key="2">
    <source>
        <dbReference type="SMART" id="SM00156"/>
    </source>
</evidence>
<dbReference type="CDD" id="cd00144">
    <property type="entry name" value="MPP_PPP_family"/>
    <property type="match status" value="1"/>
</dbReference>
<dbReference type="InterPro" id="IPR029052">
    <property type="entry name" value="Metallo-depent_PP-like"/>
</dbReference>
<dbReference type="GO" id="GO:0004722">
    <property type="term" value="F:protein serine/threonine phosphatase activity"/>
    <property type="evidence" value="ECO:0007669"/>
    <property type="project" value="TreeGrafter"/>
</dbReference>
<dbReference type="Proteomes" id="UP000419144">
    <property type="component" value="Unassembled WGS sequence"/>
</dbReference>
<dbReference type="PANTHER" id="PTHR11668">
    <property type="entry name" value="SERINE/THREONINE PROTEIN PHOSPHATASE"/>
    <property type="match status" value="1"/>
</dbReference>
<dbReference type="EMBL" id="BLBS01000031">
    <property type="protein sequence ID" value="GET88870.1"/>
    <property type="molecule type" value="Genomic_DNA"/>
</dbReference>
<feature type="region of interest" description="Disordered" evidence="1">
    <location>
        <begin position="466"/>
        <end position="493"/>
    </location>
</feature>
<evidence type="ECO:0000313" key="3">
    <source>
        <dbReference type="EMBL" id="GET88870.1"/>
    </source>
</evidence>
<feature type="domain" description="Serine/threonine specific protein phosphatases" evidence="2">
    <location>
        <begin position="259"/>
        <end position="512"/>
    </location>
</feature>
<sequence length="526" mass="57764">MQSGAASPRQNGICQLSSGSVGFKDAIVELRRGHADRRAPLGGRTGHRPPPLRPHLQRSGAARHRVSRHSSSNFSLELTKYTSVNVEGGGKATTTHTTPLSRSEAATDSCSALSSNLTAAENAYQRPYMREKLHLCPRVTVIPFIIESFGRTHRYRPLAHLSEPKQAGSSGSSIHSGGDKGAPVDVFDRFAGVPWKHPIAADEMVTPRTEALLRDILRRLPDSTSASDDATFLHCALKRSYDADSDRFSYVDSPAFVQLMYKRFASLLTAIKARMQTAPPVLRLSSPLLCGGDLLGSFADLMVLLSSVAHFSHWSTVHTPLLLLGNYVDVGWHSVEVFMLLCCWAYLQPNKVHLLRGPHEDPAVNGNYRLLRKRCLRYKCRQRFGSRRGITLWAQLNDVFALLPVAAVIDERIFATHGGIPLLRVSTPPSREEGRVLQCSVSVTSWRQCSTCTASLLAHPRGLRRTRARRCPSRATQQTPFSPRNGSLPVRTRGVAGMPRKVCGLRRLVPAAATVPLTNTHGGNST</sequence>
<evidence type="ECO:0000256" key="1">
    <source>
        <dbReference type="SAM" id="MobiDB-lite"/>
    </source>
</evidence>
<proteinExistence type="predicted"/>
<protein>
    <submittedName>
        <fullName evidence="3">Protein phosphotase, putative</fullName>
    </submittedName>
</protein>
<dbReference type="SMART" id="SM00156">
    <property type="entry name" value="PP2Ac"/>
    <property type="match status" value="1"/>
</dbReference>
<dbReference type="InterPro" id="IPR006186">
    <property type="entry name" value="Ser/Thr-sp_prot-phosphatase"/>
</dbReference>
<dbReference type="PANTHER" id="PTHR11668:SF496">
    <property type="entry name" value="SERINE_THREONINE-PROTEIN PHOSPHATASE"/>
    <property type="match status" value="1"/>
</dbReference>
<dbReference type="GO" id="GO:0005737">
    <property type="term" value="C:cytoplasm"/>
    <property type="evidence" value="ECO:0007669"/>
    <property type="project" value="TreeGrafter"/>
</dbReference>
<dbReference type="PRINTS" id="PR00114">
    <property type="entry name" value="STPHPHTASE"/>
</dbReference>
<dbReference type="InterPro" id="IPR004843">
    <property type="entry name" value="Calcineurin-like_PHP"/>
</dbReference>
<comment type="caution">
    <text evidence="3">The sequence shown here is derived from an EMBL/GenBank/DDBJ whole genome shotgun (WGS) entry which is preliminary data.</text>
</comment>
<dbReference type="AlphaFoldDB" id="A0A640KGN9"/>
<dbReference type="GO" id="GO:0005634">
    <property type="term" value="C:nucleus"/>
    <property type="evidence" value="ECO:0007669"/>
    <property type="project" value="TreeGrafter"/>
</dbReference>
<name>A0A640KGN9_LEITA</name>
<dbReference type="OrthoDB" id="262865at2759"/>
<dbReference type="SUPFAM" id="SSF56300">
    <property type="entry name" value="Metallo-dependent phosphatases"/>
    <property type="match status" value="1"/>
</dbReference>
<dbReference type="Gene3D" id="3.60.21.10">
    <property type="match status" value="1"/>
</dbReference>
<evidence type="ECO:0000313" key="4">
    <source>
        <dbReference type="Proteomes" id="UP000419144"/>
    </source>
</evidence>
<dbReference type="VEuPathDB" id="TriTrypDB:LtaPh_2402600"/>
<dbReference type="Pfam" id="PF00149">
    <property type="entry name" value="Metallophos"/>
    <property type="match status" value="1"/>
</dbReference>
<feature type="region of interest" description="Disordered" evidence="1">
    <location>
        <begin position="34"/>
        <end position="72"/>
    </location>
</feature>
<gene>
    <name evidence="3" type="ORF">LtaPh_2402600</name>
</gene>
<keyword evidence="4" id="KW-1185">Reference proteome</keyword>
<dbReference type="InterPro" id="IPR050341">
    <property type="entry name" value="PP1_catalytic_subunit"/>
</dbReference>